<dbReference type="Proteomes" id="UP000663869">
    <property type="component" value="Unassembled WGS sequence"/>
</dbReference>
<evidence type="ECO:0000313" key="1">
    <source>
        <dbReference type="EMBL" id="CAF3357127.1"/>
    </source>
</evidence>
<accession>A0A817WL75</accession>
<sequence length="48" mass="5345">QRPYWRKYSGLSPIGEAPPNVLVKVQWTFAIGESPIGESLIGEIPEPH</sequence>
<gene>
    <name evidence="1" type="ORF">FME351_LOCUS5060</name>
</gene>
<dbReference type="EMBL" id="CAJNYU010000402">
    <property type="protein sequence ID" value="CAF3357127.1"/>
    <property type="molecule type" value="Genomic_DNA"/>
</dbReference>
<feature type="non-terminal residue" evidence="1">
    <location>
        <position position="1"/>
    </location>
</feature>
<dbReference type="AlphaFoldDB" id="A0A817WL75"/>
<reference evidence="1" key="1">
    <citation type="submission" date="2021-02" db="EMBL/GenBank/DDBJ databases">
        <authorList>
            <person name="Nowell W R."/>
        </authorList>
    </citation>
    <scope>NUCLEOTIDE SEQUENCE</scope>
</reference>
<protein>
    <submittedName>
        <fullName evidence="1">Uncharacterized protein</fullName>
    </submittedName>
</protein>
<name>A0A817WL75_9BILA</name>
<evidence type="ECO:0000313" key="2">
    <source>
        <dbReference type="Proteomes" id="UP000663869"/>
    </source>
</evidence>
<proteinExistence type="predicted"/>
<comment type="caution">
    <text evidence="1">The sequence shown here is derived from an EMBL/GenBank/DDBJ whole genome shotgun (WGS) entry which is preliminary data.</text>
</comment>
<organism evidence="1 2">
    <name type="scientific">Rotaria socialis</name>
    <dbReference type="NCBI Taxonomy" id="392032"/>
    <lineage>
        <taxon>Eukaryota</taxon>
        <taxon>Metazoa</taxon>
        <taxon>Spiralia</taxon>
        <taxon>Gnathifera</taxon>
        <taxon>Rotifera</taxon>
        <taxon>Eurotatoria</taxon>
        <taxon>Bdelloidea</taxon>
        <taxon>Philodinida</taxon>
        <taxon>Philodinidae</taxon>
        <taxon>Rotaria</taxon>
    </lineage>
</organism>